<dbReference type="Proteomes" id="UP000677898">
    <property type="component" value="Chromosome"/>
</dbReference>
<dbReference type="EMBL" id="CP046729">
    <property type="protein sequence ID" value="QUP53560.1"/>
    <property type="molecule type" value="Genomic_DNA"/>
</dbReference>
<accession>A0ABX7ZEC6</accession>
<gene>
    <name evidence="1" type="ORF">GO998_07165</name>
</gene>
<keyword evidence="2" id="KW-1185">Reference proteome</keyword>
<evidence type="ECO:0000313" key="1">
    <source>
        <dbReference type="EMBL" id="QUP53560.1"/>
    </source>
</evidence>
<reference evidence="1 2" key="1">
    <citation type="journal article" date="2021" name="Phytopathology">
        <title>Complete genome sequence of Ralstonia syzygii subsp. indonesiensis strain LLRS-1, isolated from wilted tobacco in China.</title>
        <authorList>
            <person name="Lu C.H."/>
            <person name="Li J.Y."/>
            <person name="Mi M.G."/>
            <person name="Lin Z.L."/>
            <person name="Jiang N."/>
            <person name="Gai X."/>
            <person name="Ma J.H."/>
            <person name="Lei L.P."/>
            <person name="Xia Z.Y."/>
        </authorList>
    </citation>
    <scope>NUCLEOTIDE SEQUENCE [LARGE SCALE GENOMIC DNA]</scope>
    <source>
        <strain evidence="1 2">LLRS-1</strain>
    </source>
</reference>
<evidence type="ECO:0000313" key="2">
    <source>
        <dbReference type="Proteomes" id="UP000677898"/>
    </source>
</evidence>
<protein>
    <submittedName>
        <fullName evidence="1">Uncharacterized protein</fullName>
    </submittedName>
</protein>
<organism evidence="1 2">
    <name type="scientific">Ralstonia syzygii</name>
    <dbReference type="NCBI Taxonomy" id="28097"/>
    <lineage>
        <taxon>Bacteria</taxon>
        <taxon>Pseudomonadati</taxon>
        <taxon>Pseudomonadota</taxon>
        <taxon>Betaproteobacteria</taxon>
        <taxon>Burkholderiales</taxon>
        <taxon>Burkholderiaceae</taxon>
        <taxon>Ralstonia</taxon>
        <taxon>Ralstonia solanacearum species complex</taxon>
    </lineage>
</organism>
<name>A0ABX7ZEC6_9RALS</name>
<sequence>MLHLNVRMDVKALQKSLDALASKQLPFAVAQAINAVAKKAQAEERANLAKVLDKPTPFTLNSISVKLANKSSLTAMVYVKDIAVAYLLPYEAGGLNKLNSRALLKPVGQKVNQYGNLPRTTVKRLLAQPNVFVGRVRFKKSGQVIDGIWERPAYGDRKRGGRGTKGNTQHKIGGVRTGLKLLIKFEDAHATMPILGYQSLARKVVGAAFRRELDAALARAVATANK</sequence>
<dbReference type="RefSeq" id="WP_211904844.1">
    <property type="nucleotide sequence ID" value="NZ_CP046729.1"/>
</dbReference>
<proteinExistence type="predicted"/>